<protein>
    <recommendedName>
        <fullName evidence="6">Holin</fullName>
    </recommendedName>
</protein>
<reference evidence="5" key="2">
    <citation type="submission" date="2017-04" db="EMBL/GenBank/DDBJ databases">
        <title>Function of individual gut microbiota members based on whole genome sequencing of pure cultures obtained from chicken caecum.</title>
        <authorList>
            <person name="Medvecky M."/>
            <person name="Cejkova D."/>
            <person name="Polansky O."/>
            <person name="Karasova D."/>
            <person name="Kubasova T."/>
            <person name="Cizek A."/>
            <person name="Rychlik I."/>
        </authorList>
    </citation>
    <scope>NUCLEOTIDE SEQUENCE [LARGE SCALE GENOMIC DNA]</scope>
    <source>
        <strain evidence="5">An71</strain>
    </source>
</reference>
<sequence>MKKVLNLIKNKVVKPDGTLNGKIISGLVALIIVFVQQIFACFGVQPKGDVTAFVGLANTALTILGLVGVLSDPTPVEVLVKAENKVSEK</sequence>
<dbReference type="InterPro" id="IPR006485">
    <property type="entry name" value="Phage-like_holin"/>
</dbReference>
<organism evidence="2 4">
    <name type="scientific">Limosilactobacillus reuteri</name>
    <name type="common">Lactobacillus reuteri</name>
    <dbReference type="NCBI Taxonomy" id="1598"/>
    <lineage>
        <taxon>Bacteria</taxon>
        <taxon>Bacillati</taxon>
        <taxon>Bacillota</taxon>
        <taxon>Bacilli</taxon>
        <taxon>Lactobacillales</taxon>
        <taxon>Lactobacillaceae</taxon>
        <taxon>Limosilactobacillus</taxon>
    </lineage>
</organism>
<proteinExistence type="predicted"/>
<gene>
    <name evidence="2" type="ORF">B5D07_10970</name>
    <name evidence="3" type="ORF">B5G22_00555</name>
</gene>
<keyword evidence="1" id="KW-0472">Membrane</keyword>
<dbReference type="Proteomes" id="UP000195868">
    <property type="component" value="Unassembled WGS sequence"/>
</dbReference>
<evidence type="ECO:0000313" key="4">
    <source>
        <dbReference type="Proteomes" id="UP000189795"/>
    </source>
</evidence>
<evidence type="ECO:0000313" key="3">
    <source>
        <dbReference type="EMBL" id="OUN50447.1"/>
    </source>
</evidence>
<dbReference type="AlphaFoldDB" id="A0A1V4FIJ2"/>
<dbReference type="EMBL" id="NFHN01000001">
    <property type="protein sequence ID" value="OUN50447.1"/>
    <property type="molecule type" value="Genomic_DNA"/>
</dbReference>
<reference evidence="2 4" key="1">
    <citation type="submission" date="2017-03" db="EMBL/GenBank/DDBJ databases">
        <title>Antibiotic resistance of probiotic microorganisms.</title>
        <authorList>
            <person name="Sanudo A.I."/>
            <person name="Olivares M."/>
            <person name="Banuelos O."/>
        </authorList>
    </citation>
    <scope>NUCLEOTIDE SEQUENCE [LARGE SCALE GENOMIC DNA]</scope>
    <source>
        <strain evidence="2 4">CECT8605</strain>
    </source>
</reference>
<dbReference type="Proteomes" id="UP000189795">
    <property type="component" value="Unassembled WGS sequence"/>
</dbReference>
<feature type="transmembrane region" description="Helical" evidence="1">
    <location>
        <begin position="50"/>
        <end position="70"/>
    </location>
</feature>
<dbReference type="Pfam" id="PF04531">
    <property type="entry name" value="Phage_holin_1"/>
    <property type="match status" value="1"/>
</dbReference>
<keyword evidence="1" id="KW-0812">Transmembrane</keyword>
<evidence type="ECO:0000313" key="5">
    <source>
        <dbReference type="Proteomes" id="UP000195868"/>
    </source>
</evidence>
<dbReference type="EMBL" id="MWVS01000129">
    <property type="protein sequence ID" value="OPG87078.1"/>
    <property type="molecule type" value="Genomic_DNA"/>
</dbReference>
<evidence type="ECO:0000256" key="1">
    <source>
        <dbReference type="SAM" id="Phobius"/>
    </source>
</evidence>
<name>A0A1V4FIJ2_LIMRT</name>
<feature type="transmembrane region" description="Helical" evidence="1">
    <location>
        <begin position="23"/>
        <end position="43"/>
    </location>
</feature>
<evidence type="ECO:0000313" key="2">
    <source>
        <dbReference type="EMBL" id="OPG87078.1"/>
    </source>
</evidence>
<keyword evidence="1" id="KW-1133">Transmembrane helix</keyword>
<comment type="caution">
    <text evidence="2">The sequence shown here is derived from an EMBL/GenBank/DDBJ whole genome shotgun (WGS) entry which is preliminary data.</text>
</comment>
<dbReference type="RefSeq" id="WP_050802162.1">
    <property type="nucleotide sequence ID" value="NZ_JAJGTL010000115.1"/>
</dbReference>
<evidence type="ECO:0008006" key="6">
    <source>
        <dbReference type="Google" id="ProtNLM"/>
    </source>
</evidence>
<reference evidence="3" key="3">
    <citation type="journal article" date="2018" name="BMC Genomics">
        <title>Whole genome sequencing and function prediction of 133 gut anaerobes isolated from chicken caecum in pure cultures.</title>
        <authorList>
            <person name="Medvecky M."/>
            <person name="Cejkova D."/>
            <person name="Polansky O."/>
            <person name="Karasova D."/>
            <person name="Kubasova T."/>
            <person name="Cizek A."/>
            <person name="Rychlik I."/>
        </authorList>
    </citation>
    <scope>NUCLEOTIDE SEQUENCE</scope>
    <source>
        <strain evidence="3">An71</strain>
    </source>
</reference>
<accession>A0A1V4FIJ2</accession>